<gene>
    <name evidence="1" type="ORF">HGRIS_005465</name>
</gene>
<comment type="caution">
    <text evidence="1">The sequence shown here is derived from an EMBL/GenBank/DDBJ whole genome shotgun (WGS) entry which is preliminary data.</text>
</comment>
<proteinExistence type="predicted"/>
<dbReference type="PANTHER" id="PTHR48100">
    <property type="entry name" value="BROAD-SPECIFICITY PHOSPHATASE YOR283W-RELATED"/>
    <property type="match status" value="1"/>
</dbReference>
<dbReference type="PANTHER" id="PTHR48100:SF1">
    <property type="entry name" value="HISTIDINE PHOSPHATASE FAMILY PROTEIN-RELATED"/>
    <property type="match status" value="1"/>
</dbReference>
<reference evidence="2" key="1">
    <citation type="submission" date="2024-06" db="EMBL/GenBank/DDBJ databases">
        <title>Multi-omics analyses provide insights into the biosynthesis of the anticancer antibiotic pleurotin in Hohenbuehelia grisea.</title>
        <authorList>
            <person name="Weaver J.A."/>
            <person name="Alberti F."/>
        </authorList>
    </citation>
    <scope>NUCLEOTIDE SEQUENCE [LARGE SCALE GENOMIC DNA]</scope>
    <source>
        <strain evidence="2">T-177</strain>
    </source>
</reference>
<evidence type="ECO:0000313" key="1">
    <source>
        <dbReference type="EMBL" id="KAL0960422.1"/>
    </source>
</evidence>
<dbReference type="Gene3D" id="3.40.50.1240">
    <property type="entry name" value="Phosphoglycerate mutase-like"/>
    <property type="match status" value="1"/>
</dbReference>
<dbReference type="InterPro" id="IPR029033">
    <property type="entry name" value="His_PPase_superfam"/>
</dbReference>
<dbReference type="Proteomes" id="UP001556367">
    <property type="component" value="Unassembled WGS sequence"/>
</dbReference>
<protein>
    <recommendedName>
        <fullName evidence="3">Phosphoglycerate mutase</fullName>
    </recommendedName>
</protein>
<evidence type="ECO:0000313" key="2">
    <source>
        <dbReference type="Proteomes" id="UP001556367"/>
    </source>
</evidence>
<dbReference type="SMART" id="SM00855">
    <property type="entry name" value="PGAM"/>
    <property type="match status" value="1"/>
</dbReference>
<dbReference type="InterPro" id="IPR013078">
    <property type="entry name" value="His_Pase_superF_clade-1"/>
</dbReference>
<dbReference type="InterPro" id="IPR050275">
    <property type="entry name" value="PGM_Phosphatase"/>
</dbReference>
<sequence length="274" mass="30214">MPSNAYETFGPIFAHDDPDIPVTDPIPPRFGLLDDSSTRWSDLFDRIKVLNDESPSTSYKLFFLARHGQGFHNVAESKYGTPAWDAYWSKLDGDGVLVWGPDAELTDLGKGQAQAAGQAWKTELAAGIPLPGKFYCSPLTRALSTSQITFDGIIPDDDKVVNVLENCREQYGVHTCDKRRTRTYIATTFPDSRIEEGFAEDDPLWTPDDRETAQHIAERARDVLDRIFADDPEDFILVTAHGGIINGFLACLGRPSYSLATGGILPVVIKSTSS</sequence>
<evidence type="ECO:0008006" key="3">
    <source>
        <dbReference type="Google" id="ProtNLM"/>
    </source>
</evidence>
<organism evidence="1 2">
    <name type="scientific">Hohenbuehelia grisea</name>
    <dbReference type="NCBI Taxonomy" id="104357"/>
    <lineage>
        <taxon>Eukaryota</taxon>
        <taxon>Fungi</taxon>
        <taxon>Dikarya</taxon>
        <taxon>Basidiomycota</taxon>
        <taxon>Agaricomycotina</taxon>
        <taxon>Agaricomycetes</taxon>
        <taxon>Agaricomycetidae</taxon>
        <taxon>Agaricales</taxon>
        <taxon>Pleurotineae</taxon>
        <taxon>Pleurotaceae</taxon>
        <taxon>Hohenbuehelia</taxon>
    </lineage>
</organism>
<dbReference type="EMBL" id="JASNQZ010000001">
    <property type="protein sequence ID" value="KAL0960422.1"/>
    <property type="molecule type" value="Genomic_DNA"/>
</dbReference>
<dbReference type="CDD" id="cd07067">
    <property type="entry name" value="HP_PGM_like"/>
    <property type="match status" value="1"/>
</dbReference>
<keyword evidence="2" id="KW-1185">Reference proteome</keyword>
<name>A0ABR3JZ61_9AGAR</name>
<dbReference type="SUPFAM" id="SSF53254">
    <property type="entry name" value="Phosphoglycerate mutase-like"/>
    <property type="match status" value="1"/>
</dbReference>
<dbReference type="Pfam" id="PF00300">
    <property type="entry name" value="His_Phos_1"/>
    <property type="match status" value="1"/>
</dbReference>
<accession>A0ABR3JZ61</accession>